<dbReference type="EMBL" id="KU963248">
    <property type="protein sequence ID" value="AMS02655.1"/>
    <property type="molecule type" value="Genomic_DNA"/>
</dbReference>
<evidence type="ECO:0000313" key="2">
    <source>
        <dbReference type="Proteomes" id="UP000201371"/>
    </source>
</evidence>
<accession>A0A142K972</accession>
<reference evidence="2" key="1">
    <citation type="submission" date="2016-03" db="EMBL/GenBank/DDBJ databases">
        <authorList>
            <person name="Ploux O."/>
        </authorList>
    </citation>
    <scope>NUCLEOTIDE SEQUENCE [LARGE SCALE GENOMIC DNA]</scope>
</reference>
<dbReference type="GeneID" id="29125073"/>
<keyword evidence="2" id="KW-1185">Reference proteome</keyword>
<dbReference type="KEGG" id="vg:29125073"/>
<evidence type="ECO:0000313" key="1">
    <source>
        <dbReference type="EMBL" id="AMS02655.1"/>
    </source>
</evidence>
<proteinExistence type="predicted"/>
<dbReference type="Proteomes" id="UP000201371">
    <property type="component" value="Segment"/>
</dbReference>
<sequence length="77" mass="8820">MITVPIYVNSRTIGQLYITRITNVDEVGDDDQVSTYQVELWTAEEKATFNLDHRYGDGAWLLISKALAEYHKIRGES</sequence>
<name>A0A142K972_9CAUD</name>
<protein>
    <submittedName>
        <fullName evidence="1">Uncharacterized protein</fullName>
    </submittedName>
</protein>
<gene>
    <name evidence="1" type="primary">111</name>
    <name evidence="1" type="ORF">SEA_YVONNETASTIC_111</name>
</gene>
<organism evidence="1 2">
    <name type="scientific">Gordonia phage Yvonnetastic</name>
    <dbReference type="NCBI Taxonomy" id="1821566"/>
    <lineage>
        <taxon>Viruses</taxon>
        <taxon>Duplodnaviria</taxon>
        <taxon>Heunggongvirae</taxon>
        <taxon>Uroviricota</taxon>
        <taxon>Caudoviricetes</taxon>
        <taxon>Yvonnevirus</taxon>
        <taxon>Yvonnevirus yvonnetastic</taxon>
        <taxon>Gordonia virus Yvonnetastic</taxon>
    </lineage>
</organism>
<dbReference type="RefSeq" id="YP_009301165.1">
    <property type="nucleotide sequence ID" value="NC_031230.1"/>
</dbReference>